<accession>A0A9P6VYR9</accession>
<dbReference type="SUPFAM" id="SSF57667">
    <property type="entry name" value="beta-beta-alpha zinc fingers"/>
    <property type="match status" value="1"/>
</dbReference>
<comment type="caution">
    <text evidence="10">The sequence shown here is derived from an EMBL/GenBank/DDBJ whole genome shotgun (WGS) entry which is preliminary data.</text>
</comment>
<keyword evidence="2" id="KW-0479">Metal-binding</keyword>
<sequence>MARYYCEYCHSYLTHDTLSVRKSHLIGKNHLRITADYYRNKHVQEQTTKQSSKKRFGKGHHGKQQQPVMKMHCLSKKEKRLQRRTHASHSKQLQTNSTLLQNDLSKIYYGSPGYSKIWIDRNRFDIGDLVKIAGVPKRANVAATAIGATTITAAAGLDASANTHTLLSQQHRDHIYSQREVMDKPIQLQLQPPMILSQWNNTVPRYTTYDDNGTQLRHTAEIITRKRTRHPDNDSDGPGATANKRYHHRSVNRTT</sequence>
<evidence type="ECO:0000256" key="1">
    <source>
        <dbReference type="ARBA" id="ARBA00004123"/>
    </source>
</evidence>
<gene>
    <name evidence="10" type="ORF">C6P45_001748</name>
</gene>
<dbReference type="InterPro" id="IPR000690">
    <property type="entry name" value="Matrin/U1-C_Znf_C2H2"/>
</dbReference>
<keyword evidence="7" id="KW-0687">Ribonucleoprotein</keyword>
<proteinExistence type="predicted"/>
<dbReference type="GO" id="GO:0000395">
    <property type="term" value="P:mRNA 5'-splice site recognition"/>
    <property type="evidence" value="ECO:0007669"/>
    <property type="project" value="InterPro"/>
</dbReference>
<evidence type="ECO:0000313" key="10">
    <source>
        <dbReference type="EMBL" id="KAG0659765.1"/>
    </source>
</evidence>
<keyword evidence="6" id="KW-0539">Nucleus</keyword>
<dbReference type="OrthoDB" id="76567at2759"/>
<keyword evidence="11" id="KW-1185">Reference proteome</keyword>
<feature type="region of interest" description="Disordered" evidence="8">
    <location>
        <begin position="43"/>
        <end position="67"/>
    </location>
</feature>
<dbReference type="Gene3D" id="3.30.160.60">
    <property type="entry name" value="Classic Zinc Finger"/>
    <property type="match status" value="1"/>
</dbReference>
<dbReference type="PANTHER" id="PTHR31148:SF1">
    <property type="entry name" value="U1 SMALL NUCLEAR RIBONUCLEOPROTEIN C"/>
    <property type="match status" value="1"/>
</dbReference>
<evidence type="ECO:0000313" key="11">
    <source>
        <dbReference type="Proteomes" id="UP000750334"/>
    </source>
</evidence>
<name>A0A9P6VYR9_MAUEX</name>
<dbReference type="EMBL" id="PUHR01000187">
    <property type="protein sequence ID" value="KAG0659765.1"/>
    <property type="molecule type" value="Genomic_DNA"/>
</dbReference>
<dbReference type="InterPro" id="IPR013085">
    <property type="entry name" value="U1-CZ_Znf_C2H2"/>
</dbReference>
<dbReference type="AlphaFoldDB" id="A0A9P6VYR9"/>
<dbReference type="InterPro" id="IPR036236">
    <property type="entry name" value="Znf_C2H2_sf"/>
</dbReference>
<dbReference type="PANTHER" id="PTHR31148">
    <property type="entry name" value="U1 SMALL NUCLEAR RIBONUCLEOPROTEIN C"/>
    <property type="match status" value="1"/>
</dbReference>
<reference evidence="10 11" key="1">
    <citation type="submission" date="2020-11" db="EMBL/GenBank/DDBJ databases">
        <title>Kefir isolates.</title>
        <authorList>
            <person name="Marcisauskas S."/>
            <person name="Kim Y."/>
            <person name="Blasche S."/>
        </authorList>
    </citation>
    <scope>NUCLEOTIDE SEQUENCE [LARGE SCALE GENOMIC DNA]</scope>
    <source>
        <strain evidence="10 11">OG2</strain>
    </source>
</reference>
<feature type="compositionally biased region" description="Basic residues" evidence="8">
    <location>
        <begin position="244"/>
        <end position="255"/>
    </location>
</feature>
<dbReference type="InterPro" id="IPR017340">
    <property type="entry name" value="U1_snRNP-C"/>
</dbReference>
<dbReference type="GO" id="GO:0030627">
    <property type="term" value="F:pre-mRNA 5'-splice site binding"/>
    <property type="evidence" value="ECO:0007669"/>
    <property type="project" value="InterPro"/>
</dbReference>
<evidence type="ECO:0000256" key="7">
    <source>
        <dbReference type="ARBA" id="ARBA00023274"/>
    </source>
</evidence>
<evidence type="ECO:0000256" key="6">
    <source>
        <dbReference type="ARBA" id="ARBA00023242"/>
    </source>
</evidence>
<evidence type="ECO:0000256" key="2">
    <source>
        <dbReference type="ARBA" id="ARBA00022723"/>
    </source>
</evidence>
<keyword evidence="5" id="KW-0694">RNA-binding</keyword>
<organism evidence="10 11">
    <name type="scientific">Maudiozyma exigua</name>
    <name type="common">Yeast</name>
    <name type="synonym">Kazachstania exigua</name>
    <dbReference type="NCBI Taxonomy" id="34358"/>
    <lineage>
        <taxon>Eukaryota</taxon>
        <taxon>Fungi</taxon>
        <taxon>Dikarya</taxon>
        <taxon>Ascomycota</taxon>
        <taxon>Saccharomycotina</taxon>
        <taxon>Saccharomycetes</taxon>
        <taxon>Saccharomycetales</taxon>
        <taxon>Saccharomycetaceae</taxon>
        <taxon>Maudiozyma</taxon>
    </lineage>
</organism>
<dbReference type="GO" id="GO:0008270">
    <property type="term" value="F:zinc ion binding"/>
    <property type="evidence" value="ECO:0007669"/>
    <property type="project" value="UniProtKB-KW"/>
</dbReference>
<feature type="domain" description="Matrin-type" evidence="9">
    <location>
        <begin position="4"/>
        <end position="36"/>
    </location>
</feature>
<evidence type="ECO:0000256" key="3">
    <source>
        <dbReference type="ARBA" id="ARBA00022771"/>
    </source>
</evidence>
<feature type="region of interest" description="Disordered" evidence="8">
    <location>
        <begin position="221"/>
        <end position="255"/>
    </location>
</feature>
<evidence type="ECO:0000256" key="4">
    <source>
        <dbReference type="ARBA" id="ARBA00022833"/>
    </source>
</evidence>
<dbReference type="PROSITE" id="PS50171">
    <property type="entry name" value="ZF_MATRIN"/>
    <property type="match status" value="1"/>
</dbReference>
<dbReference type="GO" id="GO:0005685">
    <property type="term" value="C:U1 snRNP"/>
    <property type="evidence" value="ECO:0007669"/>
    <property type="project" value="InterPro"/>
</dbReference>
<dbReference type="InterPro" id="IPR003604">
    <property type="entry name" value="Matrin/U1-like-C_Znf_C2H2"/>
</dbReference>
<evidence type="ECO:0000256" key="8">
    <source>
        <dbReference type="SAM" id="MobiDB-lite"/>
    </source>
</evidence>
<evidence type="ECO:0000256" key="5">
    <source>
        <dbReference type="ARBA" id="ARBA00022884"/>
    </source>
</evidence>
<feature type="compositionally biased region" description="Basic residues" evidence="8">
    <location>
        <begin position="51"/>
        <end position="63"/>
    </location>
</feature>
<evidence type="ECO:0000259" key="9">
    <source>
        <dbReference type="PROSITE" id="PS50171"/>
    </source>
</evidence>
<dbReference type="SMART" id="SM00451">
    <property type="entry name" value="ZnF_U1"/>
    <property type="match status" value="1"/>
</dbReference>
<dbReference type="Proteomes" id="UP000750334">
    <property type="component" value="Unassembled WGS sequence"/>
</dbReference>
<protein>
    <recommendedName>
        <fullName evidence="9">Matrin-type domain-containing protein</fullName>
    </recommendedName>
</protein>
<keyword evidence="3" id="KW-0863">Zinc-finger</keyword>
<comment type="subcellular location">
    <subcellularLocation>
        <location evidence="1">Nucleus</location>
    </subcellularLocation>
</comment>
<keyword evidence="4" id="KW-0862">Zinc</keyword>
<dbReference type="Pfam" id="PF06220">
    <property type="entry name" value="zf-U1"/>
    <property type="match status" value="1"/>
</dbReference>